<evidence type="ECO:0000256" key="5">
    <source>
        <dbReference type="RuleBase" id="RU362057"/>
    </source>
</evidence>
<dbReference type="EC" id="2.4.1.-" evidence="5"/>
<dbReference type="PANTHER" id="PTHR11926:SF1494">
    <property type="entry name" value="FLAVONOL 3-O-GLUCOSYLTRANSFERASE UGT76E12-RELATED"/>
    <property type="match status" value="1"/>
</dbReference>
<comment type="caution">
    <text evidence="6">The sequence shown here is derived from an EMBL/GenBank/DDBJ whole genome shotgun (WGS) entry which is preliminary data.</text>
</comment>
<keyword evidence="3 4" id="KW-0808">Transferase</keyword>
<dbReference type="Proteomes" id="UP000825729">
    <property type="component" value="Unassembled WGS sequence"/>
</dbReference>
<dbReference type="PANTHER" id="PTHR11926">
    <property type="entry name" value="GLUCOSYL/GLUCURONOSYL TRANSFERASES"/>
    <property type="match status" value="1"/>
</dbReference>
<dbReference type="PROSITE" id="PS00375">
    <property type="entry name" value="UDPGT"/>
    <property type="match status" value="1"/>
</dbReference>
<gene>
    <name evidence="6" type="ORF">H6P81_020541</name>
</gene>
<comment type="similarity">
    <text evidence="1 4">Belongs to the UDP-glycosyltransferase family.</text>
</comment>
<dbReference type="InterPro" id="IPR035595">
    <property type="entry name" value="UDP_glycos_trans_CS"/>
</dbReference>
<reference evidence="6 7" key="1">
    <citation type="submission" date="2021-07" db="EMBL/GenBank/DDBJ databases">
        <title>The Aristolochia fimbriata genome: insights into angiosperm evolution, floral development and chemical biosynthesis.</title>
        <authorList>
            <person name="Jiao Y."/>
        </authorList>
    </citation>
    <scope>NUCLEOTIDE SEQUENCE [LARGE SCALE GENOMIC DNA]</scope>
    <source>
        <strain evidence="6">IBCAS-2021</strain>
        <tissue evidence="6">Leaf</tissue>
    </source>
</reference>
<keyword evidence="7" id="KW-1185">Reference proteome</keyword>
<dbReference type="InterPro" id="IPR002213">
    <property type="entry name" value="UDP_glucos_trans"/>
</dbReference>
<sequence length="553" mass="60941">MGKRRKLHLALAGSTTKTSQISEEVGRKESAFCSQTSRKLFIFLNSEDWGLVRARAPLIRYLTVNMGLLFREESSLATSMAAPPQKLHVMAVTFGAQGLINPLLQLSKNLAAAGLLVTFAATDSAGRKMRDAKDVPGSPLRFAFFSDEWGHHVGQSEFDAYMAHMASVGPGSLAQLIRAVESRGPPVSCIVGDPFLPWVADVAHALQIPYALLWSQPYTVFLLYFRHYCLHNLLLSSSGAVDDDLTVDFPGLPELRHRDLPTYLLPTSPLVVLNTTLSNTFSKLKLGNWVLVNSFDDLECDVIQSNQSPLPYPVLTVGPLTRYPDDTESRGDMWQPTSDCLDWLDTQASSTVVYISFGSYLQRSQAQMEEIAAALRRSRRPFLWVVKPLEKEASPELPEEFTAATAGQGRVVYWAPQVEVLSHASVGCFVTHCGWNSSLESIVAGVPVVGFPEIGDQVTNAMLLEEVYEMGVRLRRGADGVVGREEVEARMEEVLTEPRMSELKKNALRWREAARKAASGDGSLSLNLKKFVDDLSVLSSENSRCRGSGENSQ</sequence>
<dbReference type="Gene3D" id="3.40.50.2000">
    <property type="entry name" value="Glycogen Phosphorylase B"/>
    <property type="match status" value="2"/>
</dbReference>
<dbReference type="SUPFAM" id="SSF53756">
    <property type="entry name" value="UDP-Glycosyltransferase/glycogen phosphorylase"/>
    <property type="match status" value="1"/>
</dbReference>
<dbReference type="EMBL" id="JAINDJ010000008">
    <property type="protein sequence ID" value="KAG9440376.1"/>
    <property type="molecule type" value="Genomic_DNA"/>
</dbReference>
<evidence type="ECO:0000256" key="3">
    <source>
        <dbReference type="ARBA" id="ARBA00022679"/>
    </source>
</evidence>
<evidence type="ECO:0000313" key="7">
    <source>
        <dbReference type="Proteomes" id="UP000825729"/>
    </source>
</evidence>
<dbReference type="GO" id="GO:0080044">
    <property type="term" value="F:quercetin 7-O-glucosyltransferase activity"/>
    <property type="evidence" value="ECO:0007669"/>
    <property type="project" value="TreeGrafter"/>
</dbReference>
<dbReference type="CDD" id="cd03784">
    <property type="entry name" value="GT1_Gtf-like"/>
    <property type="match status" value="1"/>
</dbReference>
<evidence type="ECO:0000256" key="2">
    <source>
        <dbReference type="ARBA" id="ARBA00022676"/>
    </source>
</evidence>
<evidence type="ECO:0000256" key="1">
    <source>
        <dbReference type="ARBA" id="ARBA00009995"/>
    </source>
</evidence>
<dbReference type="GO" id="GO:0080043">
    <property type="term" value="F:quercetin 3-O-glucosyltransferase activity"/>
    <property type="evidence" value="ECO:0007669"/>
    <property type="project" value="TreeGrafter"/>
</dbReference>
<name>A0AAV7DVV9_ARIFI</name>
<dbReference type="AlphaFoldDB" id="A0AAV7DVV9"/>
<dbReference type="Pfam" id="PF00201">
    <property type="entry name" value="UDPGT"/>
    <property type="match status" value="1"/>
</dbReference>
<evidence type="ECO:0000313" key="6">
    <source>
        <dbReference type="EMBL" id="KAG9440376.1"/>
    </source>
</evidence>
<keyword evidence="2 4" id="KW-0328">Glycosyltransferase</keyword>
<dbReference type="FunFam" id="3.40.50.2000:FF:000019">
    <property type="entry name" value="Glycosyltransferase"/>
    <property type="match status" value="1"/>
</dbReference>
<accession>A0AAV7DVV9</accession>
<protein>
    <recommendedName>
        <fullName evidence="5">Glycosyltransferase</fullName>
        <ecNumber evidence="5">2.4.1.-</ecNumber>
    </recommendedName>
</protein>
<proteinExistence type="inferred from homology"/>
<evidence type="ECO:0000256" key="4">
    <source>
        <dbReference type="RuleBase" id="RU003718"/>
    </source>
</evidence>
<organism evidence="6 7">
    <name type="scientific">Aristolochia fimbriata</name>
    <name type="common">White veined hardy Dutchman's pipe vine</name>
    <dbReference type="NCBI Taxonomy" id="158543"/>
    <lineage>
        <taxon>Eukaryota</taxon>
        <taxon>Viridiplantae</taxon>
        <taxon>Streptophyta</taxon>
        <taxon>Embryophyta</taxon>
        <taxon>Tracheophyta</taxon>
        <taxon>Spermatophyta</taxon>
        <taxon>Magnoliopsida</taxon>
        <taxon>Magnoliidae</taxon>
        <taxon>Piperales</taxon>
        <taxon>Aristolochiaceae</taxon>
        <taxon>Aristolochia</taxon>
    </lineage>
</organism>